<dbReference type="Pfam" id="PF01352">
    <property type="entry name" value="KRAB"/>
    <property type="match status" value="2"/>
</dbReference>
<feature type="non-terminal residue" evidence="7">
    <location>
        <position position="189"/>
    </location>
</feature>
<protein>
    <recommendedName>
        <fullName evidence="6">KRAB domain-containing protein</fullName>
    </recommendedName>
</protein>
<gene>
    <name evidence="7" type="ORF">U0070_000120</name>
</gene>
<sequence>NSEIYNDVHVNYTHEEWALFYPSQKNLHDDVMLETFRNLTASGKMAIFGKTVILKSIVKFLEGRILLKGMREFMWKRSPVKVFNMMKTLNVTEDCEYIKEHILERNPMNVISVNTITYDDVHVNFTPKEWVLLHPSKKNLCNDVKLETFRNLTAIGEMLKFISCLNIREQMFSGYWCSPMISTKKKEEC</sequence>
<reference evidence="7 8" key="1">
    <citation type="journal article" date="2023" name="bioRxiv">
        <title>Conserved and derived expression patterns and positive selection on dental genes reveal complex evolutionary context of ever-growing rodent molars.</title>
        <authorList>
            <person name="Calamari Z.T."/>
            <person name="Song A."/>
            <person name="Cohen E."/>
            <person name="Akter M."/>
            <person name="Roy R.D."/>
            <person name="Hallikas O."/>
            <person name="Christensen M.M."/>
            <person name="Li P."/>
            <person name="Marangoni P."/>
            <person name="Jernvall J."/>
            <person name="Klein O.D."/>
        </authorList>
    </citation>
    <scope>NUCLEOTIDE SEQUENCE [LARGE SCALE GENOMIC DNA]</scope>
    <source>
        <strain evidence="7">V071</strain>
    </source>
</reference>
<proteinExistence type="predicted"/>
<feature type="domain" description="KRAB" evidence="6">
    <location>
        <begin position="3"/>
        <end position="85"/>
    </location>
</feature>
<dbReference type="PROSITE" id="PS50805">
    <property type="entry name" value="KRAB"/>
    <property type="match status" value="2"/>
</dbReference>
<feature type="domain" description="KRAB" evidence="6">
    <location>
        <begin position="116"/>
        <end position="188"/>
    </location>
</feature>
<keyword evidence="3" id="KW-0677">Repeat</keyword>
<dbReference type="GO" id="GO:0006355">
    <property type="term" value="P:regulation of DNA-templated transcription"/>
    <property type="evidence" value="ECO:0007669"/>
    <property type="project" value="InterPro"/>
</dbReference>
<evidence type="ECO:0000256" key="4">
    <source>
        <dbReference type="ARBA" id="ARBA00022771"/>
    </source>
</evidence>
<dbReference type="SUPFAM" id="SSF109640">
    <property type="entry name" value="KRAB domain (Kruppel-associated box)"/>
    <property type="match status" value="2"/>
</dbReference>
<dbReference type="PANTHER" id="PTHR23234:SF10">
    <property type="entry name" value="RIKEN CDNA 6720489N17 GENE-RELATED"/>
    <property type="match status" value="1"/>
</dbReference>
<dbReference type="EMBL" id="JBBHLL010000261">
    <property type="protein sequence ID" value="KAK7807805.1"/>
    <property type="molecule type" value="Genomic_DNA"/>
</dbReference>
<evidence type="ECO:0000256" key="2">
    <source>
        <dbReference type="ARBA" id="ARBA00022723"/>
    </source>
</evidence>
<keyword evidence="4" id="KW-0863">Zinc-finger</keyword>
<dbReference type="SMART" id="SM00349">
    <property type="entry name" value="KRAB"/>
    <property type="match status" value="2"/>
</dbReference>
<evidence type="ECO:0000313" key="7">
    <source>
        <dbReference type="EMBL" id="KAK7807805.1"/>
    </source>
</evidence>
<evidence type="ECO:0000256" key="1">
    <source>
        <dbReference type="ARBA" id="ARBA00004123"/>
    </source>
</evidence>
<keyword evidence="8" id="KW-1185">Reference proteome</keyword>
<evidence type="ECO:0000259" key="6">
    <source>
        <dbReference type="PROSITE" id="PS50805"/>
    </source>
</evidence>
<dbReference type="PANTHER" id="PTHR23234">
    <property type="entry name" value="ZNF44 PROTEIN"/>
    <property type="match status" value="1"/>
</dbReference>
<dbReference type="InterPro" id="IPR036051">
    <property type="entry name" value="KRAB_dom_sf"/>
</dbReference>
<name>A0AAW0I0I0_MYOGA</name>
<evidence type="ECO:0000313" key="8">
    <source>
        <dbReference type="Proteomes" id="UP001488838"/>
    </source>
</evidence>
<dbReference type="Gene3D" id="6.10.140.140">
    <property type="match status" value="2"/>
</dbReference>
<organism evidence="7 8">
    <name type="scientific">Myodes glareolus</name>
    <name type="common">Bank vole</name>
    <name type="synonym">Clethrionomys glareolus</name>
    <dbReference type="NCBI Taxonomy" id="447135"/>
    <lineage>
        <taxon>Eukaryota</taxon>
        <taxon>Metazoa</taxon>
        <taxon>Chordata</taxon>
        <taxon>Craniata</taxon>
        <taxon>Vertebrata</taxon>
        <taxon>Euteleostomi</taxon>
        <taxon>Mammalia</taxon>
        <taxon>Eutheria</taxon>
        <taxon>Euarchontoglires</taxon>
        <taxon>Glires</taxon>
        <taxon>Rodentia</taxon>
        <taxon>Myomorpha</taxon>
        <taxon>Muroidea</taxon>
        <taxon>Cricetidae</taxon>
        <taxon>Arvicolinae</taxon>
        <taxon>Myodes</taxon>
    </lineage>
</organism>
<dbReference type="GO" id="GO:0008270">
    <property type="term" value="F:zinc ion binding"/>
    <property type="evidence" value="ECO:0007669"/>
    <property type="project" value="UniProtKB-KW"/>
</dbReference>
<feature type="non-terminal residue" evidence="7">
    <location>
        <position position="1"/>
    </location>
</feature>
<dbReference type="GO" id="GO:0005634">
    <property type="term" value="C:nucleus"/>
    <property type="evidence" value="ECO:0007669"/>
    <property type="project" value="UniProtKB-SubCell"/>
</dbReference>
<keyword evidence="2" id="KW-0479">Metal-binding</keyword>
<accession>A0AAW0I0I0</accession>
<dbReference type="AlphaFoldDB" id="A0AAW0I0I0"/>
<dbReference type="InterPro" id="IPR001909">
    <property type="entry name" value="KRAB"/>
</dbReference>
<comment type="caution">
    <text evidence="7">The sequence shown here is derived from an EMBL/GenBank/DDBJ whole genome shotgun (WGS) entry which is preliminary data.</text>
</comment>
<dbReference type="Proteomes" id="UP001488838">
    <property type="component" value="Unassembled WGS sequence"/>
</dbReference>
<dbReference type="CDD" id="cd07765">
    <property type="entry name" value="KRAB_A-box"/>
    <property type="match status" value="2"/>
</dbReference>
<evidence type="ECO:0000256" key="5">
    <source>
        <dbReference type="ARBA" id="ARBA00022833"/>
    </source>
</evidence>
<keyword evidence="5" id="KW-0862">Zinc</keyword>
<dbReference type="InterPro" id="IPR050758">
    <property type="entry name" value="Znf_C2H2-type"/>
</dbReference>
<evidence type="ECO:0000256" key="3">
    <source>
        <dbReference type="ARBA" id="ARBA00022737"/>
    </source>
</evidence>
<comment type="subcellular location">
    <subcellularLocation>
        <location evidence="1">Nucleus</location>
    </subcellularLocation>
</comment>